<dbReference type="HOGENOM" id="CLU_2750843_0_0_11"/>
<reference evidence="1 2" key="1">
    <citation type="submission" date="2008-10" db="EMBL/GenBank/DDBJ databases">
        <title>Draft genome sequence of Collinsella stercoris (DSM 13279).</title>
        <authorList>
            <person name="Sudarsanam P."/>
            <person name="Ley R."/>
            <person name="Guruge J."/>
            <person name="Turnbaugh P.J."/>
            <person name="Mahowald M."/>
            <person name="Liep D."/>
            <person name="Gordon J."/>
        </authorList>
    </citation>
    <scope>NUCLEOTIDE SEQUENCE [LARGE SCALE GENOMIC DNA]</scope>
    <source>
        <strain evidence="1 2">DSM 13279</strain>
    </source>
</reference>
<sequence>MSGTFQICDSCIHTCMCARYGGRFWTLRFGTHRGADYVPCLIERRVYAACSTNERVSAAIALRARSSSRS</sequence>
<name>B6GC29_9ACTN</name>
<gene>
    <name evidence="1" type="ORF">COLSTE_01648</name>
</gene>
<proteinExistence type="predicted"/>
<evidence type="ECO:0000313" key="2">
    <source>
        <dbReference type="Proteomes" id="UP000003560"/>
    </source>
</evidence>
<accession>B6GC29</accession>
<evidence type="ECO:0000313" key="1">
    <source>
        <dbReference type="EMBL" id="EEA90159.1"/>
    </source>
</evidence>
<reference evidence="1 2" key="2">
    <citation type="submission" date="2008-10" db="EMBL/GenBank/DDBJ databases">
        <authorList>
            <person name="Fulton L."/>
            <person name="Clifton S."/>
            <person name="Fulton B."/>
            <person name="Xu J."/>
            <person name="Minx P."/>
            <person name="Pepin K.H."/>
            <person name="Johnson M."/>
            <person name="Thiruvilangam P."/>
            <person name="Bhonagiri V."/>
            <person name="Nash W.E."/>
            <person name="Mardis E.R."/>
            <person name="Wilson R.K."/>
        </authorList>
    </citation>
    <scope>NUCLEOTIDE SEQUENCE [LARGE SCALE GENOMIC DNA]</scope>
    <source>
        <strain evidence="1 2">DSM 13279</strain>
    </source>
</reference>
<protein>
    <submittedName>
        <fullName evidence="1">Uncharacterized protein</fullName>
    </submittedName>
</protein>
<dbReference type="EMBL" id="ABXJ01000087">
    <property type="protein sequence ID" value="EEA90159.1"/>
    <property type="molecule type" value="Genomic_DNA"/>
</dbReference>
<comment type="caution">
    <text evidence="1">The sequence shown here is derived from an EMBL/GenBank/DDBJ whole genome shotgun (WGS) entry which is preliminary data.</text>
</comment>
<dbReference type="Proteomes" id="UP000003560">
    <property type="component" value="Unassembled WGS sequence"/>
</dbReference>
<dbReference type="AlphaFoldDB" id="B6GC29"/>
<organism evidence="1 2">
    <name type="scientific">Collinsella stercoris DSM 13279</name>
    <dbReference type="NCBI Taxonomy" id="445975"/>
    <lineage>
        <taxon>Bacteria</taxon>
        <taxon>Bacillati</taxon>
        <taxon>Actinomycetota</taxon>
        <taxon>Coriobacteriia</taxon>
        <taxon>Coriobacteriales</taxon>
        <taxon>Coriobacteriaceae</taxon>
        <taxon>Collinsella</taxon>
    </lineage>
</organism>
<keyword evidence="2" id="KW-1185">Reference proteome</keyword>